<evidence type="ECO:0000256" key="7">
    <source>
        <dbReference type="SAM" id="SignalP"/>
    </source>
</evidence>
<evidence type="ECO:0000256" key="1">
    <source>
        <dbReference type="ARBA" id="ARBA00004167"/>
    </source>
</evidence>
<proteinExistence type="inferred from homology"/>
<comment type="caution">
    <text evidence="8">The sequence shown here is derived from an EMBL/GenBank/DDBJ whole genome shotgun (WGS) entry which is preliminary data.</text>
</comment>
<evidence type="ECO:0000256" key="3">
    <source>
        <dbReference type="ARBA" id="ARBA00020552"/>
    </source>
</evidence>
<dbReference type="InterPro" id="IPR012413">
    <property type="entry name" value="BA14K"/>
</dbReference>
<feature type="chain" id="PRO_5045842277" description="Lectin-like protein BA14k" evidence="7">
    <location>
        <begin position="20"/>
        <end position="175"/>
    </location>
</feature>
<feature type="signal peptide" evidence="7">
    <location>
        <begin position="1"/>
        <end position="19"/>
    </location>
</feature>
<evidence type="ECO:0000256" key="5">
    <source>
        <dbReference type="ARBA" id="ARBA00022734"/>
    </source>
</evidence>
<evidence type="ECO:0000256" key="2">
    <source>
        <dbReference type="ARBA" id="ARBA00010270"/>
    </source>
</evidence>
<evidence type="ECO:0000256" key="6">
    <source>
        <dbReference type="ARBA" id="ARBA00025321"/>
    </source>
</evidence>
<keyword evidence="7" id="KW-0732">Signal</keyword>
<dbReference type="Proteomes" id="UP001238467">
    <property type="component" value="Unassembled WGS sequence"/>
</dbReference>
<dbReference type="EMBL" id="JAUSUH010000005">
    <property type="protein sequence ID" value="MDQ0348252.1"/>
    <property type="molecule type" value="Genomic_DNA"/>
</dbReference>
<sequence length="175" mass="19210">MKKLSIAIAAAAMVFTSAAAPVVALPMMPQVAAPLASAPVAAANPVAEVENVQYRPNNRRAYRQGYRQGNRQGYRQGARRGYYRQGGYHYYNGQRGYNYYRPGYRQYNGWYFPAGAFAAGAILGGVLGAAANQPTQSYSGGSNHVQWCASQYRSYRASDNTFQPYNGPRQQCVSP</sequence>
<dbReference type="RefSeq" id="WP_307060934.1">
    <property type="nucleotide sequence ID" value="NZ_JAUSUH010000005.1"/>
</dbReference>
<keyword evidence="4" id="KW-1003">Cell membrane</keyword>
<comment type="similarity">
    <text evidence="2">Belongs to the BA14k family.</text>
</comment>
<reference evidence="8 9" key="1">
    <citation type="submission" date="2023-07" db="EMBL/GenBank/DDBJ databases">
        <title>Genomic Encyclopedia of Type Strains, Phase IV (KMG-IV): sequencing the most valuable type-strain genomes for metagenomic binning, comparative biology and taxonomic classification.</title>
        <authorList>
            <person name="Goeker M."/>
        </authorList>
    </citation>
    <scope>NUCLEOTIDE SEQUENCE [LARGE SCALE GENOMIC DNA]</scope>
    <source>
        <strain evidence="8 9">DSM 1277</strain>
    </source>
</reference>
<evidence type="ECO:0000313" key="8">
    <source>
        <dbReference type="EMBL" id="MDQ0348252.1"/>
    </source>
</evidence>
<name>A0ABU0DIL1_9HYPH</name>
<evidence type="ECO:0000313" key="9">
    <source>
        <dbReference type="Proteomes" id="UP001238467"/>
    </source>
</evidence>
<evidence type="ECO:0000256" key="4">
    <source>
        <dbReference type="ARBA" id="ARBA00022475"/>
    </source>
</evidence>
<protein>
    <recommendedName>
        <fullName evidence="3">Lectin-like protein BA14k</fullName>
    </recommendedName>
</protein>
<keyword evidence="4" id="KW-0472">Membrane</keyword>
<gene>
    <name evidence="8" type="ORF">J2S76_002681</name>
</gene>
<organism evidence="8 9">
    <name type="scientific">Ancylobacter vacuolatus</name>
    <dbReference type="NCBI Taxonomy" id="223389"/>
    <lineage>
        <taxon>Bacteria</taxon>
        <taxon>Pseudomonadati</taxon>
        <taxon>Pseudomonadota</taxon>
        <taxon>Alphaproteobacteria</taxon>
        <taxon>Hyphomicrobiales</taxon>
        <taxon>Xanthobacteraceae</taxon>
        <taxon>Ancylobacter</taxon>
    </lineage>
</organism>
<accession>A0ABU0DIL1</accession>
<dbReference type="Pfam" id="PF07886">
    <property type="entry name" value="BA14K"/>
    <property type="match status" value="1"/>
</dbReference>
<comment type="function">
    <text evidence="6">Has immunoglobulin-binding and hemagglutination properties, and can bind to mannose. Essential for virulence. May be involved in LPS biosynthesis or polysaccharide transport.</text>
</comment>
<comment type="subcellular location">
    <subcellularLocation>
        <location evidence="1">Membrane</location>
        <topology evidence="1">Single-pass membrane protein</topology>
    </subcellularLocation>
</comment>
<keyword evidence="9" id="KW-1185">Reference proteome</keyword>
<keyword evidence="5" id="KW-0430">Lectin</keyword>